<dbReference type="OrthoDB" id="2111841at2759"/>
<dbReference type="InterPro" id="IPR003738">
    <property type="entry name" value="SRAP"/>
</dbReference>
<dbReference type="GO" id="GO:0003697">
    <property type="term" value="F:single-stranded DNA binding"/>
    <property type="evidence" value="ECO:0007669"/>
    <property type="project" value="InterPro"/>
</dbReference>
<dbReference type="RefSeq" id="XP_067818001.1">
    <property type="nucleotide sequence ID" value="XM_067963647.1"/>
</dbReference>
<dbReference type="GO" id="GO:0006508">
    <property type="term" value="P:proteolysis"/>
    <property type="evidence" value="ECO:0007669"/>
    <property type="project" value="UniProtKB-KW"/>
</dbReference>
<feature type="region of interest" description="Disordered" evidence="8">
    <location>
        <begin position="259"/>
        <end position="305"/>
    </location>
</feature>
<evidence type="ECO:0000256" key="6">
    <source>
        <dbReference type="ARBA" id="ARBA00023125"/>
    </source>
</evidence>
<feature type="compositionally biased region" description="Polar residues" evidence="8">
    <location>
        <begin position="282"/>
        <end position="292"/>
    </location>
</feature>
<evidence type="ECO:0000256" key="3">
    <source>
        <dbReference type="ARBA" id="ARBA00022763"/>
    </source>
</evidence>
<name>A0A976FKJ7_BRELC</name>
<dbReference type="Gene3D" id="3.90.1680.10">
    <property type="entry name" value="SOS response associated peptidase-like"/>
    <property type="match status" value="1"/>
</dbReference>
<feature type="compositionally biased region" description="Basic and acidic residues" evidence="8">
    <location>
        <begin position="327"/>
        <end position="339"/>
    </location>
</feature>
<keyword evidence="4" id="KW-0378">Hydrolase</keyword>
<dbReference type="Proteomes" id="UP000294530">
    <property type="component" value="Unassembled WGS sequence"/>
</dbReference>
<evidence type="ECO:0008006" key="11">
    <source>
        <dbReference type="Google" id="ProtNLM"/>
    </source>
</evidence>
<evidence type="ECO:0000313" key="10">
    <source>
        <dbReference type="Proteomes" id="UP000294530"/>
    </source>
</evidence>
<dbReference type="InterPro" id="IPR036590">
    <property type="entry name" value="SRAP-like"/>
</dbReference>
<keyword evidence="6" id="KW-0238">DNA-binding</keyword>
<dbReference type="AlphaFoldDB" id="A0A976FKJ7"/>
<comment type="similarity">
    <text evidence="1">Belongs to the SOS response-associated peptidase family.</text>
</comment>
<comment type="caution">
    <text evidence="9">The sequence shown here is derived from an EMBL/GenBank/DDBJ whole genome shotgun (WGS) entry which is preliminary data.</text>
</comment>
<dbReference type="GeneID" id="94349318"/>
<evidence type="ECO:0000256" key="2">
    <source>
        <dbReference type="ARBA" id="ARBA00022670"/>
    </source>
</evidence>
<dbReference type="PANTHER" id="PTHR13604">
    <property type="entry name" value="DC12-RELATED"/>
    <property type="match status" value="1"/>
</dbReference>
<keyword evidence="10" id="KW-1185">Reference proteome</keyword>
<keyword evidence="7" id="KW-0456">Lyase</keyword>
<dbReference type="PANTHER" id="PTHR13604:SF0">
    <property type="entry name" value="ABASIC SITE PROCESSING PROTEIN HMCES"/>
    <property type="match status" value="1"/>
</dbReference>
<sequence length="372" mass="42628">MCGRTRCTLAREEIAKAAGVAPEDFVNSEKYKPVENMGPGRYGPILLQKHREHSDGVKTNTQLQAMQWGLVPSFTKANAKPDHFLMFNARISKRDHADMLLPRAESLHERPAFKRLLKSKRCVVLIEGYYEWHQVDKREKQPYYFYKEQKLIKLAGLYDEWKNEAGELLCTYTILTTAVAPELKWLHNRMPVIFAEESSIRWLSDEPFEDLTDLLVPDSTDLKWYPVSKKVGSMQFQSESCATKIDIKHAGDIKSFFENKQEKQEPIDSSDTLTTKRKTKESTFANTASNLSPKEEDTKSDTSINKQVKHQHIEYIPASSLLNKCLSDKEHDLPPSKEPNKRRRVSFPAKAKLTGKLTDSKQSSLDNFFGPA</sequence>
<dbReference type="KEGG" id="blac:94349318"/>
<dbReference type="GO" id="GO:0016829">
    <property type="term" value="F:lyase activity"/>
    <property type="evidence" value="ECO:0007669"/>
    <property type="project" value="UniProtKB-KW"/>
</dbReference>
<protein>
    <recommendedName>
        <fullName evidence="11">Embryonic stem cell-specific 5-hydroxymethylcytosine-binding protein</fullName>
    </recommendedName>
</protein>
<dbReference type="EMBL" id="SHOA02000016">
    <property type="protein sequence ID" value="TDH68502.1"/>
    <property type="molecule type" value="Genomic_DNA"/>
</dbReference>
<evidence type="ECO:0000256" key="1">
    <source>
        <dbReference type="ARBA" id="ARBA00008136"/>
    </source>
</evidence>
<gene>
    <name evidence="9" type="ORF">CCR75_005567</name>
</gene>
<dbReference type="SUPFAM" id="SSF143081">
    <property type="entry name" value="BB1717-like"/>
    <property type="match status" value="1"/>
</dbReference>
<evidence type="ECO:0000313" key="9">
    <source>
        <dbReference type="EMBL" id="TDH68502.1"/>
    </source>
</evidence>
<keyword evidence="2" id="KW-0645">Protease</keyword>
<organism evidence="9 10">
    <name type="scientific">Bremia lactucae</name>
    <name type="common">Lettuce downy mildew</name>
    <dbReference type="NCBI Taxonomy" id="4779"/>
    <lineage>
        <taxon>Eukaryota</taxon>
        <taxon>Sar</taxon>
        <taxon>Stramenopiles</taxon>
        <taxon>Oomycota</taxon>
        <taxon>Peronosporomycetes</taxon>
        <taxon>Peronosporales</taxon>
        <taxon>Peronosporaceae</taxon>
        <taxon>Bremia</taxon>
    </lineage>
</organism>
<keyword evidence="5" id="KW-0190">Covalent protein-DNA linkage</keyword>
<proteinExistence type="inferred from homology"/>
<evidence type="ECO:0000256" key="4">
    <source>
        <dbReference type="ARBA" id="ARBA00022801"/>
    </source>
</evidence>
<evidence type="ECO:0000256" key="8">
    <source>
        <dbReference type="SAM" id="MobiDB-lite"/>
    </source>
</evidence>
<accession>A0A976FKJ7</accession>
<evidence type="ECO:0000256" key="5">
    <source>
        <dbReference type="ARBA" id="ARBA00023124"/>
    </source>
</evidence>
<reference evidence="9 10" key="1">
    <citation type="journal article" date="2021" name="Genome Biol.">
        <title>AFLAP: assembly-free linkage analysis pipeline using k-mers from genome sequencing data.</title>
        <authorList>
            <person name="Fletcher K."/>
            <person name="Zhang L."/>
            <person name="Gil J."/>
            <person name="Han R."/>
            <person name="Cavanaugh K."/>
            <person name="Michelmore R."/>
        </authorList>
    </citation>
    <scope>NUCLEOTIDE SEQUENCE [LARGE SCALE GENOMIC DNA]</scope>
    <source>
        <strain evidence="9 10">SF5</strain>
    </source>
</reference>
<evidence type="ECO:0000256" key="7">
    <source>
        <dbReference type="ARBA" id="ARBA00023239"/>
    </source>
</evidence>
<dbReference type="GO" id="GO:0106300">
    <property type="term" value="P:protein-DNA covalent cross-linking repair"/>
    <property type="evidence" value="ECO:0007669"/>
    <property type="project" value="InterPro"/>
</dbReference>
<feature type="region of interest" description="Disordered" evidence="8">
    <location>
        <begin position="327"/>
        <end position="372"/>
    </location>
</feature>
<dbReference type="GO" id="GO:0008233">
    <property type="term" value="F:peptidase activity"/>
    <property type="evidence" value="ECO:0007669"/>
    <property type="project" value="UniProtKB-KW"/>
</dbReference>
<keyword evidence="3" id="KW-0227">DNA damage</keyword>
<dbReference type="Pfam" id="PF02586">
    <property type="entry name" value="SRAP"/>
    <property type="match status" value="1"/>
</dbReference>